<keyword evidence="3" id="KW-1185">Reference proteome</keyword>
<feature type="chain" id="PRO_5008904263" evidence="1">
    <location>
        <begin position="23"/>
        <end position="113"/>
    </location>
</feature>
<name>A0A1D2MML6_ORCCI</name>
<keyword evidence="1" id="KW-0732">Signal</keyword>
<evidence type="ECO:0000313" key="3">
    <source>
        <dbReference type="Proteomes" id="UP000094527"/>
    </source>
</evidence>
<dbReference type="AlphaFoldDB" id="A0A1D2MML6"/>
<comment type="caution">
    <text evidence="2">The sequence shown here is derived from an EMBL/GenBank/DDBJ whole genome shotgun (WGS) entry which is preliminary data.</text>
</comment>
<evidence type="ECO:0000256" key="1">
    <source>
        <dbReference type="SAM" id="SignalP"/>
    </source>
</evidence>
<accession>A0A1D2MML6</accession>
<protein>
    <submittedName>
        <fullName evidence="2">Uncharacterized protein</fullName>
    </submittedName>
</protein>
<gene>
    <name evidence="2" type="ORF">Ocin01_12415</name>
</gene>
<dbReference type="Proteomes" id="UP000094527">
    <property type="component" value="Unassembled WGS sequence"/>
</dbReference>
<feature type="signal peptide" evidence="1">
    <location>
        <begin position="1"/>
        <end position="22"/>
    </location>
</feature>
<organism evidence="2 3">
    <name type="scientific">Orchesella cincta</name>
    <name type="common">Springtail</name>
    <name type="synonym">Podura cincta</name>
    <dbReference type="NCBI Taxonomy" id="48709"/>
    <lineage>
        <taxon>Eukaryota</taxon>
        <taxon>Metazoa</taxon>
        <taxon>Ecdysozoa</taxon>
        <taxon>Arthropoda</taxon>
        <taxon>Hexapoda</taxon>
        <taxon>Collembola</taxon>
        <taxon>Entomobryomorpha</taxon>
        <taxon>Entomobryoidea</taxon>
        <taxon>Orchesellidae</taxon>
        <taxon>Orchesellinae</taxon>
        <taxon>Orchesella</taxon>
    </lineage>
</organism>
<reference evidence="2 3" key="1">
    <citation type="journal article" date="2016" name="Genome Biol. Evol.">
        <title>Gene Family Evolution Reflects Adaptation to Soil Environmental Stressors in the Genome of the Collembolan Orchesella cincta.</title>
        <authorList>
            <person name="Faddeeva-Vakhrusheva A."/>
            <person name="Derks M.F."/>
            <person name="Anvar S.Y."/>
            <person name="Agamennone V."/>
            <person name="Suring W."/>
            <person name="Smit S."/>
            <person name="van Straalen N.M."/>
            <person name="Roelofs D."/>
        </authorList>
    </citation>
    <scope>NUCLEOTIDE SEQUENCE [LARGE SCALE GENOMIC DNA]</scope>
    <source>
        <tissue evidence="2">Mixed pool</tissue>
    </source>
</reference>
<dbReference type="EMBL" id="LJIJ01000834">
    <property type="protein sequence ID" value="ODM94267.1"/>
    <property type="molecule type" value="Genomic_DNA"/>
</dbReference>
<sequence length="113" mass="12716">MEQTVAFFVVFTLFYAVLLVSSRVVPEKQILSEVDRSADLSQVLGLHQGDDSIYYDDLQHRQTETNDVAPKRVRRWAIPADVQDTLCANGKIRRIDGKCISVGNGEDEYDTAP</sequence>
<evidence type="ECO:0000313" key="2">
    <source>
        <dbReference type="EMBL" id="ODM94267.1"/>
    </source>
</evidence>
<proteinExistence type="predicted"/>